<evidence type="ECO:0000256" key="1">
    <source>
        <dbReference type="ARBA" id="ARBA00006420"/>
    </source>
</evidence>
<accession>A0A2S4VFT0</accession>
<comment type="caution">
    <text evidence="3">The sequence shown here is derived from an EMBL/GenBank/DDBJ whole genome shotgun (WGS) entry which is preliminary data.</text>
</comment>
<dbReference type="Gene3D" id="3.30.1370.70">
    <property type="entry name" value="Scaffold protein Nfu/NifU, N-terminal domain"/>
    <property type="match status" value="1"/>
</dbReference>
<dbReference type="EMBL" id="PKSL01000066">
    <property type="protein sequence ID" value="POW08260.1"/>
    <property type="molecule type" value="Genomic_DNA"/>
</dbReference>
<dbReference type="SMART" id="SM00932">
    <property type="entry name" value="Nfu_N"/>
    <property type="match status" value="1"/>
</dbReference>
<dbReference type="VEuPathDB" id="FungiDB:PSHT_02025"/>
<dbReference type="GO" id="GO:0005506">
    <property type="term" value="F:iron ion binding"/>
    <property type="evidence" value="ECO:0007669"/>
    <property type="project" value="InterPro"/>
</dbReference>
<dbReference type="FunFam" id="3.30.300.130:FF:000001">
    <property type="entry name" value="NFU1 iron-sulfur cluster scaffold"/>
    <property type="match status" value="1"/>
</dbReference>
<dbReference type="SUPFAM" id="SSF117916">
    <property type="entry name" value="Fe-S cluster assembly (FSCA) domain-like"/>
    <property type="match status" value="1"/>
</dbReference>
<evidence type="ECO:0000313" key="4">
    <source>
        <dbReference type="Proteomes" id="UP000239156"/>
    </source>
</evidence>
<dbReference type="Pfam" id="PF01106">
    <property type="entry name" value="NifU"/>
    <property type="match status" value="1"/>
</dbReference>
<reference evidence="3" key="1">
    <citation type="submission" date="2017-12" db="EMBL/GenBank/DDBJ databases">
        <title>Gene loss provides genomic basis for host adaptation in cereal stripe rust fungi.</title>
        <authorList>
            <person name="Xia C."/>
        </authorList>
    </citation>
    <scope>NUCLEOTIDE SEQUENCE [LARGE SCALE GENOMIC DNA]</scope>
    <source>
        <strain evidence="3">93-210</strain>
    </source>
</reference>
<dbReference type="PANTHER" id="PTHR11178">
    <property type="entry name" value="IRON-SULFUR CLUSTER SCAFFOLD PROTEIN NFU-RELATED"/>
    <property type="match status" value="1"/>
</dbReference>
<dbReference type="InterPro" id="IPR014824">
    <property type="entry name" value="Nfu/NifU_N"/>
</dbReference>
<dbReference type="PANTHER" id="PTHR11178:SF1">
    <property type="entry name" value="NFU1 IRON-SULFUR CLUSTER SCAFFOLD HOMOLOG, MITOCHONDRIAL"/>
    <property type="match status" value="1"/>
</dbReference>
<keyword evidence="4" id="KW-1185">Reference proteome</keyword>
<evidence type="ECO:0000313" key="3">
    <source>
        <dbReference type="EMBL" id="POW08260.1"/>
    </source>
</evidence>
<dbReference type="InterPro" id="IPR034904">
    <property type="entry name" value="FSCA_dom_sf"/>
</dbReference>
<dbReference type="GO" id="GO:0016226">
    <property type="term" value="P:iron-sulfur cluster assembly"/>
    <property type="evidence" value="ECO:0007669"/>
    <property type="project" value="InterPro"/>
</dbReference>
<gene>
    <name evidence="3" type="ORF">PSTT_07673</name>
</gene>
<dbReference type="SUPFAM" id="SSF110836">
    <property type="entry name" value="Hypothetical protein SAV1430"/>
    <property type="match status" value="1"/>
</dbReference>
<dbReference type="GO" id="GO:0005739">
    <property type="term" value="C:mitochondrion"/>
    <property type="evidence" value="ECO:0007669"/>
    <property type="project" value="TreeGrafter"/>
</dbReference>
<feature type="domain" description="Scaffold protein Nfu/NifU N-terminal" evidence="2">
    <location>
        <begin position="97"/>
        <end position="183"/>
    </location>
</feature>
<comment type="similarity">
    <text evidence="1">Belongs to the NifU family.</text>
</comment>
<dbReference type="InterPro" id="IPR001075">
    <property type="entry name" value="NIF_FeS_clus_asmbl_NifU_C"/>
</dbReference>
<dbReference type="AlphaFoldDB" id="A0A2S4VFT0"/>
<feature type="non-terminal residue" evidence="3">
    <location>
        <position position="1"/>
    </location>
</feature>
<dbReference type="Pfam" id="PF08712">
    <property type="entry name" value="Nfu_N"/>
    <property type="match status" value="1"/>
</dbReference>
<dbReference type="FunFam" id="3.30.1370.70:FF:000001">
    <property type="entry name" value="NifU-like protein 4, mitochondrial"/>
    <property type="match status" value="1"/>
</dbReference>
<dbReference type="InterPro" id="IPR036498">
    <property type="entry name" value="Nfu/NifU_N_sf"/>
</dbReference>
<proteinExistence type="inferred from homology"/>
<dbReference type="Proteomes" id="UP000239156">
    <property type="component" value="Unassembled WGS sequence"/>
</dbReference>
<protein>
    <recommendedName>
        <fullName evidence="2">Scaffold protein Nfu/NifU N-terminal domain-containing protein</fullName>
    </recommendedName>
</protein>
<dbReference type="Gene3D" id="3.30.300.130">
    <property type="entry name" value="Fe-S cluster assembly (FSCA)"/>
    <property type="match status" value="1"/>
</dbReference>
<dbReference type="GO" id="GO:0051536">
    <property type="term" value="F:iron-sulfur cluster binding"/>
    <property type="evidence" value="ECO:0007669"/>
    <property type="project" value="InterPro"/>
</dbReference>
<evidence type="ECO:0000259" key="2">
    <source>
        <dbReference type="SMART" id="SM00932"/>
    </source>
</evidence>
<dbReference type="VEuPathDB" id="FungiDB:PSTT_07673"/>
<name>A0A2S4VFT0_9BASI</name>
<organism evidence="3 4">
    <name type="scientific">Puccinia striiformis</name>
    <dbReference type="NCBI Taxonomy" id="27350"/>
    <lineage>
        <taxon>Eukaryota</taxon>
        <taxon>Fungi</taxon>
        <taxon>Dikarya</taxon>
        <taxon>Basidiomycota</taxon>
        <taxon>Pucciniomycotina</taxon>
        <taxon>Pucciniomycetes</taxon>
        <taxon>Pucciniales</taxon>
        <taxon>Pucciniaceae</taxon>
        <taxon>Puccinia</taxon>
    </lineage>
</organism>
<sequence length="313" mass="34899">WVEVATTTFEPPTIILKKMSQLKNLVDRCSTSILPNLTKSTPKHSARITLSTRSPQRSYHNYSPRGQLRIKPLQSTSAHRSLNIQPSILTHTRSIFIQTEPTPNADALKFIPGRPVMKSGSREFLAGDDTRSSPLARSLLSVEGVKSVFFGPDFISINKESETGWPTMKPEIYSLLMEFFSASDRPVVQEGPIEEDSGPLDTRVNDDDSEVVAMIKELLDTRVRPAIQEDGGDLEYKSFNEETGVVQLMLKGSCRGCDSSAVTLKSGIERMLMHYVPEVQCVEQVQSEEEKMAEDEFSKFEARLRGGGKTVDI</sequence>